<dbReference type="InterPro" id="IPR001279">
    <property type="entry name" value="Metallo-B-lactamas"/>
</dbReference>
<dbReference type="Pfam" id="PF00753">
    <property type="entry name" value="Lactamase_B"/>
    <property type="match status" value="1"/>
</dbReference>
<accession>A0AAJ1X372</accession>
<evidence type="ECO:0000313" key="3">
    <source>
        <dbReference type="Proteomes" id="UP001239215"/>
    </source>
</evidence>
<dbReference type="InterPro" id="IPR036866">
    <property type="entry name" value="RibonucZ/Hydroxyglut_hydro"/>
</dbReference>
<dbReference type="GO" id="GO:0016787">
    <property type="term" value="F:hydrolase activity"/>
    <property type="evidence" value="ECO:0007669"/>
    <property type="project" value="UniProtKB-KW"/>
</dbReference>
<evidence type="ECO:0000259" key="1">
    <source>
        <dbReference type="SMART" id="SM00849"/>
    </source>
</evidence>
<sequence length="373" mass="39470">MSTADAISPDSDRPWATPGAWPVAPGVHRIPLPLPNDGLRAVNVYAVETADDRGRSLTLVDGGWAIEESREALEKALATIDAGVGDIRRFLVTHVHRDHYSQAVALRHVNGAEVALGRGEETSLRLATEGDAVRRVMAAHLADAGSVRAAEAWLAAPTDDEEAQSWGLPDTWIEGDVPIAVGERRFDAVHTPGHTAGHYVFADADAGLLFAGDHVLPTITPSIGFEPDTRLGALADFMGSLAKVRALPDLRLLPAHGPVTGSAHARVDELLDHHEARLGQSLEPLEAGGPGLTAEDVAGHLTWTRHERAWSSLDSFNAALAVMETRAHLEVLVARGQAVVERDRGIADTVGAAAGALPGSDPVSGVPARYRRA</sequence>
<dbReference type="RefSeq" id="WP_307201488.1">
    <property type="nucleotide sequence ID" value="NZ_JAUTAN010000001.1"/>
</dbReference>
<dbReference type="SMART" id="SM00849">
    <property type="entry name" value="Lactamase_B"/>
    <property type="match status" value="1"/>
</dbReference>
<dbReference type="SUPFAM" id="SSF56281">
    <property type="entry name" value="Metallo-hydrolase/oxidoreductase"/>
    <property type="match status" value="1"/>
</dbReference>
<protein>
    <submittedName>
        <fullName evidence="2">Glyoxylase-like metal-dependent hydrolase (Beta-lactamase superfamily II)</fullName>
    </submittedName>
</protein>
<dbReference type="AlphaFoldDB" id="A0AAJ1X372"/>
<dbReference type="Gene3D" id="3.60.15.10">
    <property type="entry name" value="Ribonuclease Z/Hydroxyacylglutathione hydrolase-like"/>
    <property type="match status" value="1"/>
</dbReference>
<comment type="caution">
    <text evidence="2">The sequence shown here is derived from an EMBL/GenBank/DDBJ whole genome shotgun (WGS) entry which is preliminary data.</text>
</comment>
<proteinExistence type="predicted"/>
<name>A0AAJ1X372_9ACTN</name>
<evidence type="ECO:0000313" key="2">
    <source>
        <dbReference type="EMBL" id="MDQ1105354.1"/>
    </source>
</evidence>
<dbReference type="InterPro" id="IPR050662">
    <property type="entry name" value="Sec-metab_biosynth-thioest"/>
</dbReference>
<feature type="domain" description="Metallo-beta-lactamase" evidence="1">
    <location>
        <begin position="41"/>
        <end position="256"/>
    </location>
</feature>
<dbReference type="PANTHER" id="PTHR23131">
    <property type="entry name" value="ENDORIBONUCLEASE LACTB2"/>
    <property type="match status" value="1"/>
</dbReference>
<dbReference type="Proteomes" id="UP001239215">
    <property type="component" value="Unassembled WGS sequence"/>
</dbReference>
<keyword evidence="2" id="KW-0378">Hydrolase</keyword>
<organism evidence="2 3">
    <name type="scientific">Nocardioides zeae</name>
    <dbReference type="NCBI Taxonomy" id="1457234"/>
    <lineage>
        <taxon>Bacteria</taxon>
        <taxon>Bacillati</taxon>
        <taxon>Actinomycetota</taxon>
        <taxon>Actinomycetes</taxon>
        <taxon>Propionibacteriales</taxon>
        <taxon>Nocardioidaceae</taxon>
        <taxon>Nocardioides</taxon>
    </lineage>
</organism>
<dbReference type="InterPro" id="IPR036388">
    <property type="entry name" value="WH-like_DNA-bd_sf"/>
</dbReference>
<dbReference type="PANTHER" id="PTHR23131:SF4">
    <property type="entry name" value="METALLO-BETA-LACTAMASE SUPERFAMILY POTEIN"/>
    <property type="match status" value="1"/>
</dbReference>
<gene>
    <name evidence="2" type="ORF">QE405_002638</name>
</gene>
<reference evidence="2" key="1">
    <citation type="submission" date="2023-07" db="EMBL/GenBank/DDBJ databases">
        <title>Functional and genomic diversity of the sorghum phyllosphere microbiome.</title>
        <authorList>
            <person name="Shade A."/>
        </authorList>
    </citation>
    <scope>NUCLEOTIDE SEQUENCE</scope>
    <source>
        <strain evidence="2">SORGH_AS_1067</strain>
    </source>
</reference>
<dbReference type="Gene3D" id="1.10.10.10">
    <property type="entry name" value="Winged helix-like DNA-binding domain superfamily/Winged helix DNA-binding domain"/>
    <property type="match status" value="1"/>
</dbReference>
<dbReference type="EMBL" id="JAUTAN010000001">
    <property type="protein sequence ID" value="MDQ1105354.1"/>
    <property type="molecule type" value="Genomic_DNA"/>
</dbReference>